<keyword evidence="2" id="KW-0732">Signal</keyword>
<proteinExistence type="predicted"/>
<feature type="signal peptide" evidence="2">
    <location>
        <begin position="1"/>
        <end position="28"/>
    </location>
</feature>
<evidence type="ECO:0000256" key="1">
    <source>
        <dbReference type="SAM" id="MobiDB-lite"/>
    </source>
</evidence>
<name>I7BKE0_MYCHA</name>
<dbReference type="PATRIC" id="fig|1212765.3.peg.879"/>
<evidence type="ECO:0000313" key="3">
    <source>
        <dbReference type="EMBL" id="AFO52353.1"/>
    </source>
</evidence>
<dbReference type="KEGG" id="mhl:MHLP_03865"/>
<dbReference type="AlphaFoldDB" id="I7BKE0"/>
<reference evidence="3 4" key="1">
    <citation type="journal article" date="2012" name="J. Bacteriol.">
        <title>Genome Sequence of "Candidatus Mycoplasma haemolamae" Strain Purdue, a Red Blood Cell Pathogen of Alpacas (Vicugna pacos) and Llamas (Lama glama).</title>
        <authorList>
            <person name="Guimaraes A.M."/>
            <person name="Toth B."/>
            <person name="Santos A.P."/>
            <person name="do Nascimento N.C."/>
            <person name="Kritchevsky J.E."/>
            <person name="Messick J.B."/>
        </authorList>
    </citation>
    <scope>NUCLEOTIDE SEQUENCE [LARGE SCALE GENOMIC DNA]</scope>
    <source>
        <strain evidence="3 4">Purdue</strain>
    </source>
</reference>
<evidence type="ECO:0000313" key="4">
    <source>
        <dbReference type="Proteomes" id="UP000006502"/>
    </source>
</evidence>
<evidence type="ECO:0000256" key="2">
    <source>
        <dbReference type="SAM" id="SignalP"/>
    </source>
</evidence>
<dbReference type="STRING" id="1212765.MHLP_03865"/>
<gene>
    <name evidence="3" type="ordered locus">MHLP_03865</name>
</gene>
<organism evidence="3 4">
    <name type="scientific">Mycoplasma haematolamae (strain Purdue)</name>
    <dbReference type="NCBI Taxonomy" id="1212765"/>
    <lineage>
        <taxon>Bacteria</taxon>
        <taxon>Bacillati</taxon>
        <taxon>Mycoplasmatota</taxon>
        <taxon>Mollicutes</taxon>
        <taxon>Mycoplasmataceae</taxon>
        <taxon>Mycoplasma</taxon>
    </lineage>
</organism>
<dbReference type="Proteomes" id="UP000006502">
    <property type="component" value="Chromosome"/>
</dbReference>
<protein>
    <submittedName>
        <fullName evidence="3">Uncharacterized protein</fullName>
    </submittedName>
</protein>
<feature type="chain" id="PRO_5003708297" evidence="2">
    <location>
        <begin position="29"/>
        <end position="74"/>
    </location>
</feature>
<accession>I7BKE0</accession>
<feature type="compositionally biased region" description="Basic and acidic residues" evidence="1">
    <location>
        <begin position="38"/>
        <end position="50"/>
    </location>
</feature>
<reference evidence="4" key="2">
    <citation type="submission" date="2012-07" db="EMBL/GenBank/DDBJ databases">
        <title>Complete genome sequence of 'Candidatus Mycoplasma haemolamae'.</title>
        <authorList>
            <person name="Guimaraes A.M.S."/>
            <person name="Toth B."/>
            <person name="Santos A.P."/>
            <person name="Nascimento N.C."/>
            <person name="Sojka J.E."/>
            <person name="Messick J.B."/>
        </authorList>
    </citation>
    <scope>NUCLEOTIDE SEQUENCE [LARGE SCALE GENOMIC DNA]</scope>
    <source>
        <strain evidence="4">Purdue</strain>
    </source>
</reference>
<keyword evidence="4" id="KW-1185">Reference proteome</keyword>
<dbReference type="EMBL" id="CP003731">
    <property type="protein sequence ID" value="AFO52353.1"/>
    <property type="molecule type" value="Genomic_DNA"/>
</dbReference>
<feature type="region of interest" description="Disordered" evidence="1">
    <location>
        <begin position="31"/>
        <end position="74"/>
    </location>
</feature>
<sequence>MSSITCKTMTAVLGLTGFGLLSSSTVLANGYSGISIKETTEEKKEEKKEESEESDDDRMVSASPPARTNQKSEP</sequence>
<dbReference type="HOGENOM" id="CLU_2683917_0_0_14"/>